<dbReference type="EMBL" id="JAGIOO010000001">
    <property type="protein sequence ID" value="MBP2477124.1"/>
    <property type="molecule type" value="Genomic_DNA"/>
</dbReference>
<dbReference type="CDD" id="cd14845">
    <property type="entry name" value="L-Ala-D-Glu_peptidase_like"/>
    <property type="match status" value="1"/>
</dbReference>
<evidence type="ECO:0000313" key="4">
    <source>
        <dbReference type="EMBL" id="MBP2477124.1"/>
    </source>
</evidence>
<dbReference type="Proteomes" id="UP001519363">
    <property type="component" value="Unassembled WGS sequence"/>
</dbReference>
<evidence type="ECO:0000259" key="3">
    <source>
        <dbReference type="Pfam" id="PF13539"/>
    </source>
</evidence>
<dbReference type="RefSeq" id="WP_307850219.1">
    <property type="nucleotide sequence ID" value="NZ_JAGIOO010000001.1"/>
</dbReference>
<dbReference type="PROSITE" id="PS51257">
    <property type="entry name" value="PROKAR_LIPOPROTEIN"/>
    <property type="match status" value="1"/>
</dbReference>
<feature type="compositionally biased region" description="Low complexity" evidence="1">
    <location>
        <begin position="26"/>
        <end position="57"/>
    </location>
</feature>
<protein>
    <recommendedName>
        <fullName evidence="3">Peptidase M15C domain-containing protein</fullName>
    </recommendedName>
</protein>
<dbReference type="InterPro" id="IPR039561">
    <property type="entry name" value="Peptidase_M15C"/>
</dbReference>
<feature type="domain" description="Peptidase M15C" evidence="3">
    <location>
        <begin position="211"/>
        <end position="289"/>
    </location>
</feature>
<reference evidence="4 5" key="1">
    <citation type="submission" date="2021-03" db="EMBL/GenBank/DDBJ databases">
        <title>Sequencing the genomes of 1000 actinobacteria strains.</title>
        <authorList>
            <person name="Klenk H.-P."/>
        </authorList>
    </citation>
    <scope>NUCLEOTIDE SEQUENCE [LARGE SCALE GENOMIC DNA]</scope>
    <source>
        <strain evidence="4 5">DSM 44580</strain>
    </source>
</reference>
<keyword evidence="2" id="KW-0732">Signal</keyword>
<evidence type="ECO:0000313" key="5">
    <source>
        <dbReference type="Proteomes" id="UP001519363"/>
    </source>
</evidence>
<evidence type="ECO:0000256" key="1">
    <source>
        <dbReference type="SAM" id="MobiDB-lite"/>
    </source>
</evidence>
<keyword evidence="5" id="KW-1185">Reference proteome</keyword>
<proteinExistence type="predicted"/>
<comment type="caution">
    <text evidence="4">The sequence shown here is derived from an EMBL/GenBank/DDBJ whole genome shotgun (WGS) entry which is preliminary data.</text>
</comment>
<accession>A0ABS5AKM7</accession>
<name>A0ABS5AKM7_9PSEU</name>
<feature type="signal peptide" evidence="2">
    <location>
        <begin position="1"/>
        <end position="28"/>
    </location>
</feature>
<evidence type="ECO:0000256" key="2">
    <source>
        <dbReference type="SAM" id="SignalP"/>
    </source>
</evidence>
<dbReference type="Gene3D" id="3.30.1380.10">
    <property type="match status" value="1"/>
</dbReference>
<feature type="chain" id="PRO_5045093682" description="Peptidase M15C domain-containing protein" evidence="2">
    <location>
        <begin position="29"/>
        <end position="293"/>
    </location>
</feature>
<sequence>MGSRTWPGAAFAAVLALTVTGCGAPAPAGTPPGAQTSTAPPTASDTPPSGTAPGSSPAAPPPPVWVVGARPLPKRADGFGQVLPTPPELAQRLLPTKDLLPPPTDGSFHGTVAAVPPEVLRRSTWDPACPVAATDLRYLTLTFLGFDGRPHTGELLVHASVAEGVRRVFEQLYAAQFPLEEMRVTSRAELDLPPTGDGNNTNAFVCRPARGQTRWSAHAKGLAVDINPFNNPYLKGDLVLPELASAYVDRAQRKPGMVRAGDPVVRAFTAIGWTWGGTWRSPKDLMHFSSTGD</sequence>
<organism evidence="4 5">
    <name type="scientific">Crossiella equi</name>
    <dbReference type="NCBI Taxonomy" id="130796"/>
    <lineage>
        <taxon>Bacteria</taxon>
        <taxon>Bacillati</taxon>
        <taxon>Actinomycetota</taxon>
        <taxon>Actinomycetes</taxon>
        <taxon>Pseudonocardiales</taxon>
        <taxon>Pseudonocardiaceae</taxon>
        <taxon>Crossiella</taxon>
    </lineage>
</organism>
<dbReference type="SUPFAM" id="SSF55166">
    <property type="entry name" value="Hedgehog/DD-peptidase"/>
    <property type="match status" value="1"/>
</dbReference>
<dbReference type="InterPro" id="IPR009045">
    <property type="entry name" value="Zn_M74/Hedgehog-like"/>
</dbReference>
<dbReference type="Pfam" id="PF13539">
    <property type="entry name" value="Peptidase_M15_4"/>
    <property type="match status" value="1"/>
</dbReference>
<gene>
    <name evidence="4" type="ORF">JOF53_005996</name>
</gene>
<feature type="region of interest" description="Disordered" evidence="1">
    <location>
        <begin position="26"/>
        <end position="65"/>
    </location>
</feature>